<evidence type="ECO:0000313" key="2">
    <source>
        <dbReference type="EMBL" id="ASK62223.1"/>
    </source>
</evidence>
<dbReference type="InterPro" id="IPR050312">
    <property type="entry name" value="IolE/XylAMocC-like"/>
</dbReference>
<dbReference type="Pfam" id="PF01261">
    <property type="entry name" value="AP_endonuc_2"/>
    <property type="match status" value="1"/>
</dbReference>
<dbReference type="OrthoDB" id="256906at2"/>
<dbReference type="InterPro" id="IPR013022">
    <property type="entry name" value="Xyl_isomerase-like_TIM-brl"/>
</dbReference>
<dbReference type="GO" id="GO:0016853">
    <property type="term" value="F:isomerase activity"/>
    <property type="evidence" value="ECO:0007669"/>
    <property type="project" value="UniProtKB-KW"/>
</dbReference>
<sequence>MKLGMSSYSLVGALNSGEMSILDVIEWTADHGGEHIELVPMGYTLTENPDLIAAIIQKTKETGIEISNYAIGADFLPASVEEFEQEIARVKKEVDIASELGVKLMRHDVSFKPPHEASIQQFEQDLPRLVEACQRIADYAAQYDIVTSIENHGFYVQASDRVQRLVNAVDRANFKTTLDTGNFLCVDEDPVAAVKNNISLASMVHIKDFYHRPASAYNPGEGWFQTTSGNYLRGAISGHGDIDIEAVIKVVKQSGYDGYISIEFEGLEECKQGSRIGLDNVRKIWEEV</sequence>
<evidence type="ECO:0000259" key="1">
    <source>
        <dbReference type="Pfam" id="PF01261"/>
    </source>
</evidence>
<protein>
    <submittedName>
        <fullName evidence="2">Sugar phosphate isomerase</fullName>
    </submittedName>
</protein>
<dbReference type="Gene3D" id="3.20.20.150">
    <property type="entry name" value="Divalent-metal-dependent TIM barrel enzymes"/>
    <property type="match status" value="1"/>
</dbReference>
<dbReference type="KEGG" id="vil:CFK37_08635"/>
<accession>A0A220U3B4</accession>
<evidence type="ECO:0000313" key="3">
    <source>
        <dbReference type="Proteomes" id="UP000198312"/>
    </source>
</evidence>
<name>A0A220U3B4_9BACI</name>
<dbReference type="AlphaFoldDB" id="A0A220U3B4"/>
<dbReference type="Proteomes" id="UP000198312">
    <property type="component" value="Chromosome"/>
</dbReference>
<keyword evidence="2" id="KW-0413">Isomerase</keyword>
<keyword evidence="3" id="KW-1185">Reference proteome</keyword>
<dbReference type="PANTHER" id="PTHR12110">
    <property type="entry name" value="HYDROXYPYRUVATE ISOMERASE"/>
    <property type="match status" value="1"/>
</dbReference>
<feature type="domain" description="Xylose isomerase-like TIM barrel" evidence="1">
    <location>
        <begin position="25"/>
        <end position="267"/>
    </location>
</feature>
<organism evidence="2 3">
    <name type="scientific">Virgibacillus phasianinus</name>
    <dbReference type="NCBI Taxonomy" id="2017483"/>
    <lineage>
        <taxon>Bacteria</taxon>
        <taxon>Bacillati</taxon>
        <taxon>Bacillota</taxon>
        <taxon>Bacilli</taxon>
        <taxon>Bacillales</taxon>
        <taxon>Bacillaceae</taxon>
        <taxon>Virgibacillus</taxon>
    </lineage>
</organism>
<dbReference type="SUPFAM" id="SSF51658">
    <property type="entry name" value="Xylose isomerase-like"/>
    <property type="match status" value="1"/>
</dbReference>
<reference evidence="2 3" key="1">
    <citation type="submission" date="2017-07" db="EMBL/GenBank/DDBJ databases">
        <title>Virgibacillus sp. LM2416.</title>
        <authorList>
            <person name="Tak E.J."/>
            <person name="Bae J.-W."/>
        </authorList>
    </citation>
    <scope>NUCLEOTIDE SEQUENCE [LARGE SCALE GENOMIC DNA]</scope>
    <source>
        <strain evidence="2 3">LM2416</strain>
    </source>
</reference>
<dbReference type="PANTHER" id="PTHR12110:SF53">
    <property type="entry name" value="BLR5974 PROTEIN"/>
    <property type="match status" value="1"/>
</dbReference>
<dbReference type="InterPro" id="IPR036237">
    <property type="entry name" value="Xyl_isomerase-like_sf"/>
</dbReference>
<dbReference type="RefSeq" id="WP_089061483.1">
    <property type="nucleotide sequence ID" value="NZ_CP022315.1"/>
</dbReference>
<proteinExistence type="predicted"/>
<gene>
    <name evidence="2" type="ORF">CFK37_08635</name>
</gene>
<dbReference type="EMBL" id="CP022315">
    <property type="protein sequence ID" value="ASK62223.1"/>
    <property type="molecule type" value="Genomic_DNA"/>
</dbReference>